<dbReference type="EMBL" id="OV170230">
    <property type="protein sequence ID" value="CAH0715401.1"/>
    <property type="molecule type" value="Genomic_DNA"/>
</dbReference>
<protein>
    <submittedName>
        <fullName evidence="2">Uncharacterized protein</fullName>
    </submittedName>
</protein>
<keyword evidence="3" id="KW-1185">Reference proteome</keyword>
<dbReference type="Proteomes" id="UP000838878">
    <property type="component" value="Chromosome 10"/>
</dbReference>
<evidence type="ECO:0000313" key="2">
    <source>
        <dbReference type="EMBL" id="CAH0715401.1"/>
    </source>
</evidence>
<name>A0A8J9U7R9_9NEOP</name>
<dbReference type="AlphaFoldDB" id="A0A8J9U7R9"/>
<evidence type="ECO:0000313" key="3">
    <source>
        <dbReference type="Proteomes" id="UP000838878"/>
    </source>
</evidence>
<gene>
    <name evidence="2" type="ORF">BINO364_LOCUS2329</name>
</gene>
<sequence>MHANKSALSIPATLIVRWDLIRRVRDQAHDRWLQRSPRHRAETPPTSQNRAATEAFLTERLNNLTWAYSGFEPRTPDLQRFSLATRPPRQL</sequence>
<proteinExistence type="predicted"/>
<reference evidence="2" key="1">
    <citation type="submission" date="2021-12" db="EMBL/GenBank/DDBJ databases">
        <authorList>
            <person name="Martin H S."/>
        </authorList>
    </citation>
    <scope>NUCLEOTIDE SEQUENCE</scope>
</reference>
<organism evidence="2 3">
    <name type="scientific">Brenthis ino</name>
    <name type="common">lesser marbled fritillary</name>
    <dbReference type="NCBI Taxonomy" id="405034"/>
    <lineage>
        <taxon>Eukaryota</taxon>
        <taxon>Metazoa</taxon>
        <taxon>Ecdysozoa</taxon>
        <taxon>Arthropoda</taxon>
        <taxon>Hexapoda</taxon>
        <taxon>Insecta</taxon>
        <taxon>Pterygota</taxon>
        <taxon>Neoptera</taxon>
        <taxon>Endopterygota</taxon>
        <taxon>Lepidoptera</taxon>
        <taxon>Glossata</taxon>
        <taxon>Ditrysia</taxon>
        <taxon>Papilionoidea</taxon>
        <taxon>Nymphalidae</taxon>
        <taxon>Heliconiinae</taxon>
        <taxon>Argynnini</taxon>
        <taxon>Brenthis</taxon>
    </lineage>
</organism>
<feature type="region of interest" description="Disordered" evidence="1">
    <location>
        <begin position="32"/>
        <end position="51"/>
    </location>
</feature>
<feature type="non-terminal residue" evidence="2">
    <location>
        <position position="91"/>
    </location>
</feature>
<evidence type="ECO:0000256" key="1">
    <source>
        <dbReference type="SAM" id="MobiDB-lite"/>
    </source>
</evidence>
<accession>A0A8J9U7R9</accession>